<keyword evidence="9" id="KW-1185">Reference proteome</keyword>
<dbReference type="InterPro" id="IPR018259">
    <property type="entry name" value="Ribosomal_eL21_CS"/>
</dbReference>
<comment type="subunit">
    <text evidence="5">Part of the nascent polypeptide-associated complex (NAC).</text>
</comment>
<feature type="compositionally biased region" description="Basic and acidic residues" evidence="6">
    <location>
        <begin position="145"/>
        <end position="163"/>
    </location>
</feature>
<evidence type="ECO:0000259" key="7">
    <source>
        <dbReference type="PROSITE" id="PS51151"/>
    </source>
</evidence>
<feature type="domain" description="NAC-A/B" evidence="7">
    <location>
        <begin position="36"/>
        <end position="101"/>
    </location>
</feature>
<evidence type="ECO:0000256" key="4">
    <source>
        <dbReference type="ARBA" id="ARBA00023274"/>
    </source>
</evidence>
<reference evidence="8 9" key="1">
    <citation type="journal article" date="2017" name="BMC Genomics">
        <title>Whole-genome assembly of Babesia ovata and comparative genomics between closely related pathogens.</title>
        <authorList>
            <person name="Yamagishi J."/>
            <person name="Asada M."/>
            <person name="Hakimi H."/>
            <person name="Tanaka T.Q."/>
            <person name="Sugimoto C."/>
            <person name="Kawazu S."/>
        </authorList>
    </citation>
    <scope>NUCLEOTIDE SEQUENCE [LARGE SCALE GENOMIC DNA]</scope>
    <source>
        <strain evidence="8 9">Miyake</strain>
    </source>
</reference>
<evidence type="ECO:0000313" key="8">
    <source>
        <dbReference type="EMBL" id="GBE60997.1"/>
    </source>
</evidence>
<comment type="similarity">
    <text evidence="1 5">Belongs to the NAC-beta family.</text>
</comment>
<gene>
    <name evidence="8" type="ORF">BOVATA_024900</name>
</gene>
<dbReference type="Proteomes" id="UP000236319">
    <property type="component" value="Unassembled WGS sequence"/>
</dbReference>
<dbReference type="PANTHER" id="PTHR20981">
    <property type="entry name" value="60S RIBOSOMAL PROTEIN L21"/>
    <property type="match status" value="1"/>
</dbReference>
<dbReference type="AlphaFoldDB" id="A0A2H6KDD1"/>
<dbReference type="PROSITE" id="PS01171">
    <property type="entry name" value="RIBOSOMAL_L21E"/>
    <property type="match status" value="1"/>
</dbReference>
<keyword evidence="5" id="KW-0805">Transcription regulation</keyword>
<keyword evidence="3 8" id="KW-0689">Ribosomal protein</keyword>
<dbReference type="EMBL" id="BDSA01000002">
    <property type="protein sequence ID" value="GBE60997.1"/>
    <property type="molecule type" value="Genomic_DNA"/>
</dbReference>
<comment type="similarity">
    <text evidence="2">Belongs to the eukaryotic ribosomal protein eL21 family.</text>
</comment>
<dbReference type="GO" id="GO:0003735">
    <property type="term" value="F:structural constituent of ribosome"/>
    <property type="evidence" value="ECO:0007669"/>
    <property type="project" value="InterPro"/>
</dbReference>
<dbReference type="InterPro" id="IPR038187">
    <property type="entry name" value="NAC_A/B_dom_sf"/>
</dbReference>
<dbReference type="GeneID" id="39874767"/>
<dbReference type="FunFam" id="2.30.30.70:FF:000001">
    <property type="entry name" value="60S ribosomal protein L21"/>
    <property type="match status" value="1"/>
</dbReference>
<dbReference type="RefSeq" id="XP_028867240.1">
    <property type="nucleotide sequence ID" value="XM_029011407.1"/>
</dbReference>
<dbReference type="GO" id="GO:0006412">
    <property type="term" value="P:translation"/>
    <property type="evidence" value="ECO:0007669"/>
    <property type="project" value="InterPro"/>
</dbReference>
<dbReference type="Gene3D" id="2.30.30.70">
    <property type="entry name" value="Ribosomal protein L21"/>
    <property type="match status" value="1"/>
</dbReference>
<dbReference type="FunFam" id="6.10.250.3260:FF:000002">
    <property type="entry name" value="60S ribosomal protein L21"/>
    <property type="match status" value="1"/>
</dbReference>
<dbReference type="CDD" id="cd22055">
    <property type="entry name" value="NAC_BTF3"/>
    <property type="match status" value="1"/>
</dbReference>
<organism evidence="8 9">
    <name type="scientific">Babesia ovata</name>
    <dbReference type="NCBI Taxonomy" id="189622"/>
    <lineage>
        <taxon>Eukaryota</taxon>
        <taxon>Sar</taxon>
        <taxon>Alveolata</taxon>
        <taxon>Apicomplexa</taxon>
        <taxon>Aconoidasida</taxon>
        <taxon>Piroplasmida</taxon>
        <taxon>Babesiidae</taxon>
        <taxon>Babesia</taxon>
    </lineage>
</organism>
<protein>
    <recommendedName>
        <fullName evidence="5">Nascent polypeptide-associated complex subunit beta</fullName>
    </recommendedName>
</protein>
<proteinExistence type="inferred from homology"/>
<name>A0A2H6KDD1_9APIC</name>
<dbReference type="GO" id="GO:0005840">
    <property type="term" value="C:ribosome"/>
    <property type="evidence" value="ECO:0007669"/>
    <property type="project" value="UniProtKB-KW"/>
</dbReference>
<evidence type="ECO:0000256" key="1">
    <source>
        <dbReference type="ARBA" id="ARBA00005296"/>
    </source>
</evidence>
<dbReference type="PROSITE" id="PS51151">
    <property type="entry name" value="NAC_AB"/>
    <property type="match status" value="1"/>
</dbReference>
<evidence type="ECO:0000256" key="6">
    <source>
        <dbReference type="SAM" id="MobiDB-lite"/>
    </source>
</evidence>
<dbReference type="InterPro" id="IPR001147">
    <property type="entry name" value="Ribosomal_eL21"/>
</dbReference>
<accession>A0A2H6KDD1</accession>
<dbReference type="InterPro" id="IPR002715">
    <property type="entry name" value="Nas_poly-pep-assoc_cplx_dom"/>
</dbReference>
<dbReference type="Pfam" id="PF01849">
    <property type="entry name" value="NAC"/>
    <property type="match status" value="1"/>
</dbReference>
<dbReference type="SUPFAM" id="SSF50104">
    <property type="entry name" value="Translation proteins SH3-like domain"/>
    <property type="match status" value="1"/>
</dbReference>
<dbReference type="InterPro" id="IPR008991">
    <property type="entry name" value="Translation_prot_SH3-like_sf"/>
</dbReference>
<dbReference type="GO" id="GO:1990904">
    <property type="term" value="C:ribonucleoprotein complex"/>
    <property type="evidence" value="ECO:0007669"/>
    <property type="project" value="UniProtKB-KW"/>
</dbReference>
<evidence type="ECO:0000313" key="9">
    <source>
        <dbReference type="Proteomes" id="UP000236319"/>
    </source>
</evidence>
<dbReference type="VEuPathDB" id="PiroplasmaDB:BOVATA_024900"/>
<keyword evidence="4" id="KW-0687">Ribonucleoprotein</keyword>
<evidence type="ECO:0000256" key="5">
    <source>
        <dbReference type="RuleBase" id="RU361272"/>
    </source>
</evidence>
<dbReference type="OrthoDB" id="1539250at2759"/>
<evidence type="ECO:0000256" key="2">
    <source>
        <dbReference type="ARBA" id="ARBA00008427"/>
    </source>
</evidence>
<dbReference type="FunFam" id="2.20.70.30:FF:000001">
    <property type="entry name" value="Transcription factor BTF3 homolog"/>
    <property type="match status" value="1"/>
</dbReference>
<dbReference type="Pfam" id="PF01157">
    <property type="entry name" value="Ribosomal_L21e"/>
    <property type="match status" value="1"/>
</dbReference>
<dbReference type="Gene3D" id="2.20.70.30">
    <property type="entry name" value="Nascent polypeptide-associated complex domain"/>
    <property type="match status" value="1"/>
</dbReference>
<feature type="region of interest" description="Disordered" evidence="6">
    <location>
        <begin position="137"/>
        <end position="163"/>
    </location>
</feature>
<comment type="caution">
    <text evidence="8">The sequence shown here is derived from an EMBL/GenBank/DDBJ whole genome shotgun (WGS) entry which is preliminary data.</text>
</comment>
<feature type="region of interest" description="Disordered" evidence="6">
    <location>
        <begin position="1"/>
        <end position="32"/>
    </location>
</feature>
<dbReference type="Gene3D" id="6.10.250.3260">
    <property type="match status" value="1"/>
</dbReference>
<evidence type="ECO:0000256" key="3">
    <source>
        <dbReference type="ARBA" id="ARBA00022980"/>
    </source>
</evidence>
<dbReference type="InterPro" id="IPR036948">
    <property type="entry name" value="Ribosomal_eL21_sf"/>
</dbReference>
<keyword evidence="5" id="KW-0804">Transcription</keyword>
<dbReference type="SMART" id="SM01407">
    <property type="entry name" value="NAC"/>
    <property type="match status" value="1"/>
</dbReference>
<sequence length="376" mass="41403">MLAARERLRARMGVSGTQTGGKGTARRKVKKTSKVVGDDKRLQFGLRSIGAASIPGIEEVQLVKEDGRILVFSNPKVQAAPNANTYVISGLAEERELSLPDIIQQLSAAGFGLPTTSKKDEDSDIPQLVEVFDTVAEKEEEESKVEEGENKAAEKAADEEQVEKEAVEKVEEAKVEAPTTEAPPRFEEIIEEDTKVAPEPQHVTDDDIGRNFIVQVAVQTPSNNRISKCRTRTVNALAHATSSPRLSAAFRVGDYVDVICDPSVHKGMPYSYYHGKTGMVYNVTPRALGVIIKKVVRGKQLLKRIHVNIAHIRKSRCREDFLKRVAVNDELKRKAKAEGKKISTKRQPAPVAPGYIVEATPDSIIAMDPVPFVEKY</sequence>